<dbReference type="InterPro" id="IPR040556">
    <property type="entry name" value="pP_pnuc_1"/>
</dbReference>
<dbReference type="InterPro" id="IPR041584">
    <property type="entry name" value="Put_pPIWI_pnuc_2"/>
</dbReference>
<accession>A0A090WCF9</accession>
<dbReference type="Pfam" id="PF18165">
    <property type="entry name" value="pP_pnuc_1"/>
    <property type="match status" value="1"/>
</dbReference>
<gene>
    <name evidence="4" type="ORF">JCM19275_3501</name>
</gene>
<sequence length="291" mass="33875">MKEIKHILGSEFERSLLDAALHNLKDTDNKLRYNNFAYSIRELSRHFLHRLSPEENVLACNWFEPITDNGKPSRAQRIKYAIQGGINNDNLIELGFDVEELEDDIKALKKAIDSLSKYTHINPDVFAIKEEDIKRMSDNVLTQFKVFANRIKDSREDFKHALEGKIEEQMIDAVISNHYENVDSLGPHRSLEYSELTEYHIIDINERAIVVEVFGNIYFTLEYGSKKERREGDGLDINEDFPFQTKIHYKIGSEFPSKDFEIEEFGVDTSEWYGDIDDNELDDLVDSQIDL</sequence>
<dbReference type="Proteomes" id="UP000029647">
    <property type="component" value="Unassembled WGS sequence"/>
</dbReference>
<name>A0A090WCF9_NONUL</name>
<organism evidence="4 5">
    <name type="scientific">Nonlabens ulvanivorans</name>
    <name type="common">Persicivirga ulvanivorans</name>
    <dbReference type="NCBI Taxonomy" id="906888"/>
    <lineage>
        <taxon>Bacteria</taxon>
        <taxon>Pseudomonadati</taxon>
        <taxon>Bacteroidota</taxon>
        <taxon>Flavobacteriia</taxon>
        <taxon>Flavobacteriales</taxon>
        <taxon>Flavobacteriaceae</taxon>
        <taxon>Nonlabens</taxon>
    </lineage>
</organism>
<dbReference type="Pfam" id="PF18166">
    <property type="entry name" value="pP_pnuc_2"/>
    <property type="match status" value="1"/>
</dbReference>
<evidence type="ECO:0000313" key="4">
    <source>
        <dbReference type="EMBL" id="GAL74646.1"/>
    </source>
</evidence>
<dbReference type="AlphaFoldDB" id="A0A090WCF9"/>
<evidence type="ECO:0000313" key="5">
    <source>
        <dbReference type="Proteomes" id="UP000029647"/>
    </source>
</evidence>
<evidence type="ECO:0000259" key="2">
    <source>
        <dbReference type="Pfam" id="PF18165"/>
    </source>
</evidence>
<evidence type="ECO:0000259" key="3">
    <source>
        <dbReference type="Pfam" id="PF18166"/>
    </source>
</evidence>
<protein>
    <submittedName>
        <fullName evidence="4">Uncharacterized protein</fullName>
    </submittedName>
</protein>
<evidence type="ECO:0000256" key="1">
    <source>
        <dbReference type="SAM" id="Coils"/>
    </source>
</evidence>
<keyword evidence="1" id="KW-0175">Coiled coil</keyword>
<feature type="coiled-coil region" evidence="1">
    <location>
        <begin position="91"/>
        <end position="118"/>
    </location>
</feature>
<dbReference type="EMBL" id="BBNT01000002">
    <property type="protein sequence ID" value="GAL74646.1"/>
    <property type="molecule type" value="Genomic_DNA"/>
</dbReference>
<comment type="caution">
    <text evidence="4">The sequence shown here is derived from an EMBL/GenBank/DDBJ whole genome shotgun (WGS) entry which is preliminary data.</text>
</comment>
<reference evidence="4 5" key="1">
    <citation type="journal article" date="2014" name="Genome Announc.">
        <title>Draft Genome Sequences of Marine Flavobacterium Nonlabens Strains NR17, NR24, NR27, NR32, NR33, and Ara13.</title>
        <authorList>
            <person name="Nakanishi M."/>
            <person name="Meirelles P."/>
            <person name="Suzuki R."/>
            <person name="Takatani N."/>
            <person name="Mino S."/>
            <person name="Suda W."/>
            <person name="Oshima K."/>
            <person name="Hattori M."/>
            <person name="Ohkuma M."/>
            <person name="Hosokawa M."/>
            <person name="Miyashita K."/>
            <person name="Thompson F.L."/>
            <person name="Niwa A."/>
            <person name="Sawabe T."/>
            <person name="Sawabe T."/>
        </authorList>
    </citation>
    <scope>NUCLEOTIDE SEQUENCE [LARGE SCALE GENOMIC DNA]</scope>
    <source>
        <strain evidence="5">JCM19275</strain>
    </source>
</reference>
<feature type="domain" description="Predicted pPIWI-associating nuclease group 2" evidence="3">
    <location>
        <begin position="151"/>
        <end position="273"/>
    </location>
</feature>
<proteinExistence type="predicted"/>
<feature type="domain" description="Predicted pPIWI-associating nuclease" evidence="2">
    <location>
        <begin position="7"/>
        <end position="144"/>
    </location>
</feature>